<comment type="caution">
    <text evidence="5">The sequence shown here is derived from an EMBL/GenBank/DDBJ whole genome shotgun (WGS) entry which is preliminary data.</text>
</comment>
<dbReference type="SUPFAM" id="SSF56601">
    <property type="entry name" value="beta-lactamase/transpeptidase-like"/>
    <property type="match status" value="1"/>
</dbReference>
<dbReference type="InterPro" id="IPR057561">
    <property type="entry name" value="NADase_transloc"/>
</dbReference>
<dbReference type="InterPro" id="IPR045155">
    <property type="entry name" value="Beta-lactam_cat"/>
</dbReference>
<dbReference type="PANTHER" id="PTHR35333">
    <property type="entry name" value="BETA-LACTAMASE"/>
    <property type="match status" value="1"/>
</dbReference>
<feature type="domain" description="Beta-lactamase class A catalytic" evidence="3">
    <location>
        <begin position="734"/>
        <end position="944"/>
    </location>
</feature>
<dbReference type="GO" id="GO:0046677">
    <property type="term" value="P:response to antibiotic"/>
    <property type="evidence" value="ECO:0007669"/>
    <property type="project" value="InterPro"/>
</dbReference>
<feature type="transmembrane region" description="Helical" evidence="2">
    <location>
        <begin position="287"/>
        <end position="302"/>
    </location>
</feature>
<organism evidence="5 6">
    <name type="scientific">Candidatus Blautia faecavium</name>
    <dbReference type="NCBI Taxonomy" id="2838487"/>
    <lineage>
        <taxon>Bacteria</taxon>
        <taxon>Bacillati</taxon>
        <taxon>Bacillota</taxon>
        <taxon>Clostridia</taxon>
        <taxon>Lachnospirales</taxon>
        <taxon>Lachnospiraceae</taxon>
        <taxon>Blautia</taxon>
    </lineage>
</organism>
<dbReference type="Pfam" id="PF25302">
    <property type="entry name" value="NADase_transloc"/>
    <property type="match status" value="1"/>
</dbReference>
<keyword evidence="2" id="KW-1133">Transmembrane helix</keyword>
<dbReference type="InterPro" id="IPR000871">
    <property type="entry name" value="Beta-lactam_class-A"/>
</dbReference>
<feature type="region of interest" description="Disordered" evidence="1">
    <location>
        <begin position="663"/>
        <end position="704"/>
    </location>
</feature>
<feature type="transmembrane region" description="Helical" evidence="2">
    <location>
        <begin position="344"/>
        <end position="367"/>
    </location>
</feature>
<dbReference type="GO" id="GO:0008800">
    <property type="term" value="F:beta-lactamase activity"/>
    <property type="evidence" value="ECO:0007669"/>
    <property type="project" value="InterPro"/>
</dbReference>
<dbReference type="GO" id="GO:0030655">
    <property type="term" value="P:beta-lactam antibiotic catabolic process"/>
    <property type="evidence" value="ECO:0007669"/>
    <property type="project" value="InterPro"/>
</dbReference>
<evidence type="ECO:0000313" key="6">
    <source>
        <dbReference type="Proteomes" id="UP000823842"/>
    </source>
</evidence>
<evidence type="ECO:0000259" key="3">
    <source>
        <dbReference type="Pfam" id="PF13354"/>
    </source>
</evidence>
<reference evidence="5" key="1">
    <citation type="journal article" date="2021" name="PeerJ">
        <title>Extensive microbial diversity within the chicken gut microbiome revealed by metagenomics and culture.</title>
        <authorList>
            <person name="Gilroy R."/>
            <person name="Ravi A."/>
            <person name="Getino M."/>
            <person name="Pursley I."/>
            <person name="Horton D.L."/>
            <person name="Alikhan N.F."/>
            <person name="Baker D."/>
            <person name="Gharbi K."/>
            <person name="Hall N."/>
            <person name="Watson M."/>
            <person name="Adriaenssens E.M."/>
            <person name="Foster-Nyarko E."/>
            <person name="Jarju S."/>
            <person name="Secka A."/>
            <person name="Antonio M."/>
            <person name="Oren A."/>
            <person name="Chaudhuri R.R."/>
            <person name="La Ragione R."/>
            <person name="Hildebrand F."/>
            <person name="Pallen M.J."/>
        </authorList>
    </citation>
    <scope>NUCLEOTIDE SEQUENCE</scope>
    <source>
        <strain evidence="5">ChiSjej1B19-5720</strain>
    </source>
</reference>
<reference evidence="5" key="2">
    <citation type="submission" date="2021-04" db="EMBL/GenBank/DDBJ databases">
        <authorList>
            <person name="Gilroy R."/>
        </authorList>
    </citation>
    <scope>NUCLEOTIDE SEQUENCE</scope>
    <source>
        <strain evidence="5">ChiSjej1B19-5720</strain>
    </source>
</reference>
<evidence type="ECO:0000256" key="1">
    <source>
        <dbReference type="SAM" id="MobiDB-lite"/>
    </source>
</evidence>
<protein>
    <submittedName>
        <fullName evidence="5">Serine hydrolase</fullName>
    </submittedName>
</protein>
<dbReference type="EMBL" id="DWYZ01000074">
    <property type="protein sequence ID" value="HJB27833.1"/>
    <property type="molecule type" value="Genomic_DNA"/>
</dbReference>
<evidence type="ECO:0000313" key="5">
    <source>
        <dbReference type="EMBL" id="HJB27833.1"/>
    </source>
</evidence>
<proteinExistence type="predicted"/>
<accession>A0A9D2LRK8</accession>
<sequence length="967" mass="107862">MQTIPQIDDPQEIQKAYLSMTQIYGTDIFSEPRRALGCLADMAPKLDREYEILSIALKNGIPSLLQSAGNDGKALKEKGTEALDILKQNGLGGEEAIELVENLGAALKLKISVRPDYTKGGDIPYAKENSRDIREAIRAMDHIRWFLNHEKDYQWHSGKDVLSKLRKMMGNPEKNRTDLEEKYKDLVHRFGNNPYKEYILLEGDEPKADFESDAFKDYFITIEGMPVPLGFAKKFKSQEVSASNRSWDKKKEDLKDKVEELKNRISSAAPSGDIQTAKNFLSAGKRFIIWSLIFIGVFLFLVKDFAPNVAYEPFFLFAKASKMNVIAMFNALKTMNFGTDYYKYIGILLLGGVVGVFLLISVLGTVIRCVKVKKAGGGLPKKLEKAENVLKKEIPDAIGNMEKTIKGYLTGKQEKASFSKKDFRSVLKDASNVSAGGKLKNPVSTAGRRLRVLLFLLAAVNVYNFQNGAVSNSALGAQEIVGYMASGMPGFGEESEFVAKSLTGANVLREKKDVDLSKFTKVTIADATQSSNVNPSNGYSYTVWEALDGDEVTSWQEGAEGSGDGEFIYMTFDREYQVKYLSLKLGNWRNDGYEKNNRPSHLLFTMGGQEFLYEFSDEKREFILMFDTPVKSSELRITLQGAYKGNKWDDTCIAEVGLYEDPNEEQASAKEEEKKAEASVEEASAKKQQSSDEENPWKGRINREDQNGYISAGKTLVQDTMASYLLSNVATRAAYVLDVGNREEYGVENSDEPMPASALVAVPIMFTVAAEAEKENLNVADMATFHYTFNGRGKLNQNSDGLPFTILRLLQDALQYSDNNAINSLIDFLGTDRINQVCHDYGFESVNIQAKIGETSAEKENYISAKDAAMMVNAVYQDNFDRIDRSFLESNFHMPSDDTANGGMYSAGQNYPVFLNFNGVRENLYNEIGLFQDGDKIFIVSIFTTDGNYTASMDMVKELTGYIASTL</sequence>
<dbReference type="PANTHER" id="PTHR35333:SF3">
    <property type="entry name" value="BETA-LACTAMASE-TYPE TRANSPEPTIDASE FOLD CONTAINING PROTEIN"/>
    <property type="match status" value="1"/>
</dbReference>
<dbReference type="Pfam" id="PF13354">
    <property type="entry name" value="Beta-lactamase2"/>
    <property type="match status" value="1"/>
</dbReference>
<evidence type="ECO:0000256" key="2">
    <source>
        <dbReference type="SAM" id="Phobius"/>
    </source>
</evidence>
<dbReference type="InterPro" id="IPR012338">
    <property type="entry name" value="Beta-lactam/transpept-like"/>
</dbReference>
<dbReference type="AlphaFoldDB" id="A0A9D2LRK8"/>
<name>A0A9D2LRK8_9FIRM</name>
<keyword evidence="2" id="KW-0812">Transmembrane</keyword>
<feature type="compositionally biased region" description="Basic and acidic residues" evidence="1">
    <location>
        <begin position="667"/>
        <end position="678"/>
    </location>
</feature>
<keyword evidence="5" id="KW-0378">Hydrolase</keyword>
<dbReference type="Proteomes" id="UP000823842">
    <property type="component" value="Unassembled WGS sequence"/>
</dbReference>
<gene>
    <name evidence="5" type="ORF">IAA06_03455</name>
</gene>
<evidence type="ECO:0000259" key="4">
    <source>
        <dbReference type="Pfam" id="PF25302"/>
    </source>
</evidence>
<dbReference type="NCBIfam" id="NF047619">
    <property type="entry name" value="NADase_discoid"/>
    <property type="match status" value="1"/>
</dbReference>
<feature type="domain" description="NAD glycohydrolase translocation F5/8 type C" evidence="4">
    <location>
        <begin position="523"/>
        <end position="657"/>
    </location>
</feature>
<feature type="compositionally biased region" description="Basic and acidic residues" evidence="1">
    <location>
        <begin position="695"/>
        <end position="704"/>
    </location>
</feature>
<keyword evidence="2" id="KW-0472">Membrane</keyword>
<dbReference type="Gene3D" id="3.40.710.10">
    <property type="entry name" value="DD-peptidase/beta-lactamase superfamily"/>
    <property type="match status" value="1"/>
</dbReference>